<evidence type="ECO:0000256" key="1">
    <source>
        <dbReference type="SAM" id="MobiDB-lite"/>
    </source>
</evidence>
<proteinExistence type="predicted"/>
<organism evidence="2 3">
    <name type="scientific">Dendrobium thyrsiflorum</name>
    <name type="common">Pinecone-like raceme dendrobium</name>
    <name type="synonym">Orchid</name>
    <dbReference type="NCBI Taxonomy" id="117978"/>
    <lineage>
        <taxon>Eukaryota</taxon>
        <taxon>Viridiplantae</taxon>
        <taxon>Streptophyta</taxon>
        <taxon>Embryophyta</taxon>
        <taxon>Tracheophyta</taxon>
        <taxon>Spermatophyta</taxon>
        <taxon>Magnoliopsida</taxon>
        <taxon>Liliopsida</taxon>
        <taxon>Asparagales</taxon>
        <taxon>Orchidaceae</taxon>
        <taxon>Epidendroideae</taxon>
        <taxon>Malaxideae</taxon>
        <taxon>Dendrobiinae</taxon>
        <taxon>Dendrobium</taxon>
    </lineage>
</organism>
<sequence>MEGAAQVAVKAAPSPKSPPKYPDFCGRRRLQLEVQILNREIGFIEERASKLAFYIIFNWLCVAVSLGSRN</sequence>
<protein>
    <submittedName>
        <fullName evidence="2">Uncharacterized protein</fullName>
    </submittedName>
</protein>
<gene>
    <name evidence="2" type="ORF">M5K25_022902</name>
</gene>
<evidence type="ECO:0000313" key="3">
    <source>
        <dbReference type="Proteomes" id="UP001552299"/>
    </source>
</evidence>
<dbReference type="EMBL" id="JANQDX010000017">
    <property type="protein sequence ID" value="KAL0908408.1"/>
    <property type="molecule type" value="Genomic_DNA"/>
</dbReference>
<dbReference type="Proteomes" id="UP001552299">
    <property type="component" value="Unassembled WGS sequence"/>
</dbReference>
<feature type="region of interest" description="Disordered" evidence="1">
    <location>
        <begin position="1"/>
        <end position="21"/>
    </location>
</feature>
<dbReference type="PANTHER" id="PTHR32378">
    <property type="entry name" value="GUANINE NUCLEOTIDE-BINDING PROTEIN SUBUNIT GAMMA 3"/>
    <property type="match status" value="1"/>
</dbReference>
<dbReference type="PANTHER" id="PTHR32378:SF10">
    <property type="entry name" value="GUANINE NUCLEOTIDE-BINDING PROTEIN SUBUNIT GAMMA 3"/>
    <property type="match status" value="1"/>
</dbReference>
<name>A0ABD0U714_DENTH</name>
<accession>A0ABD0U714</accession>
<comment type="caution">
    <text evidence="2">The sequence shown here is derived from an EMBL/GenBank/DDBJ whole genome shotgun (WGS) entry which is preliminary data.</text>
</comment>
<dbReference type="InterPro" id="IPR055305">
    <property type="entry name" value="GG3-like"/>
</dbReference>
<evidence type="ECO:0000313" key="2">
    <source>
        <dbReference type="EMBL" id="KAL0908408.1"/>
    </source>
</evidence>
<reference evidence="2 3" key="1">
    <citation type="journal article" date="2024" name="Plant Biotechnol. J.">
        <title>Dendrobium thyrsiflorum genome and its molecular insights into genes involved in important horticultural traits.</title>
        <authorList>
            <person name="Chen B."/>
            <person name="Wang J.Y."/>
            <person name="Zheng P.J."/>
            <person name="Li K.L."/>
            <person name="Liang Y.M."/>
            <person name="Chen X.F."/>
            <person name="Zhang C."/>
            <person name="Zhao X."/>
            <person name="He X."/>
            <person name="Zhang G.Q."/>
            <person name="Liu Z.J."/>
            <person name="Xu Q."/>
        </authorList>
    </citation>
    <scope>NUCLEOTIDE SEQUENCE [LARGE SCALE GENOMIC DNA]</scope>
    <source>
        <strain evidence="2">GZMU011</strain>
    </source>
</reference>
<dbReference type="AlphaFoldDB" id="A0ABD0U714"/>
<keyword evidence="3" id="KW-1185">Reference proteome</keyword>